<feature type="compositionally biased region" description="Polar residues" evidence="7">
    <location>
        <begin position="204"/>
        <end position="214"/>
    </location>
</feature>
<dbReference type="eggNOG" id="KOG0242">
    <property type="taxonomic scope" value="Eukaryota"/>
</dbReference>
<evidence type="ECO:0000256" key="1">
    <source>
        <dbReference type="ARBA" id="ARBA00022701"/>
    </source>
</evidence>
<feature type="compositionally biased region" description="Low complexity" evidence="7">
    <location>
        <begin position="45"/>
        <end position="71"/>
    </location>
</feature>
<organism evidence="9 10">
    <name type="scientific">Plasmodium cynomolgi (strain B)</name>
    <dbReference type="NCBI Taxonomy" id="1120755"/>
    <lineage>
        <taxon>Eukaryota</taxon>
        <taxon>Sar</taxon>
        <taxon>Alveolata</taxon>
        <taxon>Apicomplexa</taxon>
        <taxon>Aconoidasida</taxon>
        <taxon>Haemosporida</taxon>
        <taxon>Plasmodiidae</taxon>
        <taxon>Plasmodium</taxon>
        <taxon>Plasmodium (Plasmodium)</taxon>
    </lineage>
</organism>
<comment type="similarity">
    <text evidence="6">Belongs to the TRAFAC class myosin-kinesin ATPase superfamily. Kinesin family.</text>
</comment>
<proteinExistence type="inferred from homology"/>
<feature type="compositionally biased region" description="Low complexity" evidence="7">
    <location>
        <begin position="279"/>
        <end position="329"/>
    </location>
</feature>
<evidence type="ECO:0000256" key="4">
    <source>
        <dbReference type="ARBA" id="ARBA00023054"/>
    </source>
</evidence>
<feature type="compositionally biased region" description="Low complexity" evidence="7">
    <location>
        <begin position="79"/>
        <end position="88"/>
    </location>
</feature>
<keyword evidence="3 6" id="KW-0067">ATP-binding</keyword>
<dbReference type="GO" id="GO:0007018">
    <property type="term" value="P:microtubule-based movement"/>
    <property type="evidence" value="ECO:0007669"/>
    <property type="project" value="InterPro"/>
</dbReference>
<dbReference type="AlphaFoldDB" id="K6UJQ5"/>
<dbReference type="PROSITE" id="PS50067">
    <property type="entry name" value="KINESIN_MOTOR_2"/>
    <property type="match status" value="1"/>
</dbReference>
<dbReference type="OrthoDB" id="3176171at2759"/>
<evidence type="ECO:0000313" key="9">
    <source>
        <dbReference type="EMBL" id="GAB66143.1"/>
    </source>
</evidence>
<evidence type="ECO:0000256" key="5">
    <source>
        <dbReference type="ARBA" id="ARBA00023175"/>
    </source>
</evidence>
<dbReference type="Proteomes" id="UP000006319">
    <property type="component" value="Chromosome 8"/>
</dbReference>
<dbReference type="GO" id="GO:0005524">
    <property type="term" value="F:ATP binding"/>
    <property type="evidence" value="ECO:0007669"/>
    <property type="project" value="UniProtKB-UniRule"/>
</dbReference>
<dbReference type="InterPro" id="IPR001752">
    <property type="entry name" value="Kinesin_motor_dom"/>
</dbReference>
<dbReference type="GO" id="GO:0003777">
    <property type="term" value="F:microtubule motor activity"/>
    <property type="evidence" value="ECO:0007669"/>
    <property type="project" value="InterPro"/>
</dbReference>
<dbReference type="PANTHER" id="PTHR47968">
    <property type="entry name" value="CENTROMERE PROTEIN E"/>
    <property type="match status" value="1"/>
</dbReference>
<dbReference type="SMART" id="SM00129">
    <property type="entry name" value="KISc"/>
    <property type="match status" value="1"/>
</dbReference>
<feature type="region of interest" description="Disordered" evidence="7">
    <location>
        <begin position="229"/>
        <end position="329"/>
    </location>
</feature>
<dbReference type="GO" id="GO:0008017">
    <property type="term" value="F:microtubule binding"/>
    <property type="evidence" value="ECO:0007669"/>
    <property type="project" value="InterPro"/>
</dbReference>
<evidence type="ECO:0000256" key="7">
    <source>
        <dbReference type="SAM" id="MobiDB-lite"/>
    </source>
</evidence>
<feature type="compositionally biased region" description="Basic and acidic residues" evidence="7">
    <location>
        <begin position="1249"/>
        <end position="1258"/>
    </location>
</feature>
<dbReference type="PRINTS" id="PR00380">
    <property type="entry name" value="KINESINHEAVY"/>
</dbReference>
<evidence type="ECO:0000256" key="6">
    <source>
        <dbReference type="PROSITE-ProRule" id="PRU00283"/>
    </source>
</evidence>
<evidence type="ECO:0000256" key="3">
    <source>
        <dbReference type="ARBA" id="ARBA00022840"/>
    </source>
</evidence>
<accession>K6UJQ5</accession>
<keyword evidence="5 6" id="KW-0505">Motor protein</keyword>
<dbReference type="InterPro" id="IPR027417">
    <property type="entry name" value="P-loop_NTPase"/>
</dbReference>
<sequence length="1274" mass="139200">MRGELSDVITKSHDGEGGKSLEEIYVNYKKLKQLNGLNAASEANKTNAANKASETNAANAANSANEANKTNGVNEENKTNAANAANGENEGIARGDTIFFEAQSEAGESEKEKNGFSDVRRNFRFTHRTNLHVKKRSLNDEPALGDSKKAFLKSSHNLTSVPLLTGFGGVCSVAGVSGVAGAGSVCSVGTARGEERAGGKKKFSPNSQANSIISHNDRTLKIFCNAREDGAKSSNPAGGNRSRGRPQPGGGGAHLNGSGARPAAAIPNEKKRAPKRKAATSAASVASSSRVTNSTSVASSSRVTNSTSVTSSSRVTNSTSVASSSRVTNSTGVTSLIGAARLEVKTKNGTMEAKSKNRLSVTKSQANKNVVDHISEYPITSKNIYDSIYIPQINIKNIFSANSTNGGAATCTYNTTSCADPSFSSNGENSVLKRGDSSNLINTLNAYSNVKVAVRIKPISESEENIVSIFNKNYVLIEKENQKECYLLSQKKKQATYVFDVVFDVNATQENVFLHTAKPLIPHVFKGVNGTVFAYGATGSGKTYTMLDDKNQNGIVQLSLLELFTIIKEKKYEKAKVLMSFLEVYNETIRDLLGKEKNKSLEVQEDTAEVRVSNLCEVHVESYQQAMMLINEGVKNRKMSPTRANKVSSRSHAILQIYIHNEIMDNNMNAINYKAKLCFVDLAGSERASATSNKGERFKEGSYINQSLLALANCINSLASNKHIPKVRVKYRDSKLTHLLKNSLEGNCLVVMIANINPSRKSFQESNNTLKYAFRARNIKLCATVQTNDNKESDVEKILKRNDLLQKEYDLLLHRYSRLKEYFSNLKVLFQLHKNVHHCYQRKENSSGRVPILGLKQNISVYEQLIKIKSEEIKQKIDSSLSSGDDHDDVLLLNIFDSVVDKDLDHFIRSNSSALTGEDDQQGVPLNQQGVPLDQQGVPLDQQGVLLNQVKSKADVSAQGEDPNGLLLGAMDGLEGGADFVNGVHKRGGNLVGKLPTSDVPIAARMGPTSDVPIAARRVPTSDAPIVTAAEEGVTPADAANQGEHLERKHPSKKQQLQTFQDNLTDMQNSILMDTISKKMESSSHAPIIKKTNMTQLFLQSGITADPRLVLNEQAGKNKLTQLEPHGVLNYNQILDNSNSGHHSDATQDYLNDASNRTGSLFNNLNAMEDSLVHCSDNFAEHYGDNFYDAKGMDNAEGTIFANPMEVKSTRDVINLGRVKREPQVGRMISNNEAVRSNKRKKLALVEENIKHEHHEENSSSVRKKKVKNERNVR</sequence>
<dbReference type="PROSITE" id="PS00411">
    <property type="entry name" value="KINESIN_MOTOR_1"/>
    <property type="match status" value="1"/>
</dbReference>
<evidence type="ECO:0000313" key="10">
    <source>
        <dbReference type="Proteomes" id="UP000006319"/>
    </source>
</evidence>
<evidence type="ECO:0000259" key="8">
    <source>
        <dbReference type="PROSITE" id="PS50067"/>
    </source>
</evidence>
<dbReference type="EMBL" id="DF157100">
    <property type="protein sequence ID" value="GAB66143.1"/>
    <property type="molecule type" value="Genomic_DNA"/>
</dbReference>
<dbReference type="RefSeq" id="XP_004222090.1">
    <property type="nucleotide sequence ID" value="XM_004222042.1"/>
</dbReference>
<dbReference type="InterPro" id="IPR027640">
    <property type="entry name" value="Kinesin-like_fam"/>
</dbReference>
<dbReference type="InterPro" id="IPR036961">
    <property type="entry name" value="Kinesin_motor_dom_sf"/>
</dbReference>
<reference evidence="9 10" key="1">
    <citation type="journal article" date="2012" name="Nat. Genet.">
        <title>Plasmodium cynomolgi genome sequences provide insight into Plasmodium vivax and the monkey malaria clade.</title>
        <authorList>
            <person name="Tachibana S."/>
            <person name="Sullivan S.A."/>
            <person name="Kawai S."/>
            <person name="Nakamura S."/>
            <person name="Kim H.R."/>
            <person name="Goto N."/>
            <person name="Arisue N."/>
            <person name="Palacpac N.M.Q."/>
            <person name="Honma H."/>
            <person name="Yagi M."/>
            <person name="Tougan T."/>
            <person name="Katakai Y."/>
            <person name="Kaneko O."/>
            <person name="Mita T."/>
            <person name="Kita K."/>
            <person name="Yasutomi Y."/>
            <person name="Sutton P.L."/>
            <person name="Shakhbatyan R."/>
            <person name="Horii T."/>
            <person name="Yasunaga T."/>
            <person name="Barnwell J.W."/>
            <person name="Escalante A.A."/>
            <person name="Carlton J.M."/>
            <person name="Tanabe K."/>
        </authorList>
    </citation>
    <scope>NUCLEOTIDE SEQUENCE [LARGE SCALE GENOMIC DNA]</scope>
    <source>
        <strain evidence="9 10">B</strain>
    </source>
</reference>
<keyword evidence="10" id="KW-1185">Reference proteome</keyword>
<feature type="region of interest" description="Disordered" evidence="7">
    <location>
        <begin position="193"/>
        <end position="214"/>
    </location>
</feature>
<feature type="region of interest" description="Disordered" evidence="7">
    <location>
        <begin position="1"/>
        <end position="20"/>
    </location>
</feature>
<dbReference type="FunFam" id="3.40.850.10:FF:000112">
    <property type="entry name" value="Kinesin-8, putative"/>
    <property type="match status" value="1"/>
</dbReference>
<dbReference type="CDD" id="cd00106">
    <property type="entry name" value="KISc"/>
    <property type="match status" value="1"/>
</dbReference>
<gene>
    <name evidence="9" type="ORF">PCYB_083040</name>
</gene>
<feature type="binding site" evidence="6">
    <location>
        <begin position="536"/>
        <end position="543"/>
    </location>
    <ligand>
        <name>ATP</name>
        <dbReference type="ChEBI" id="CHEBI:30616"/>
    </ligand>
</feature>
<dbReference type="VEuPathDB" id="PlasmoDB:PCYB_083040"/>
<dbReference type="KEGG" id="pcy:PCYB_083040"/>
<dbReference type="PANTHER" id="PTHR47968:SF13">
    <property type="entry name" value="KINESIN-LIKE PROTEIN KIF19 ISOFORM X1"/>
    <property type="match status" value="1"/>
</dbReference>
<feature type="domain" description="Kinesin motor" evidence="8">
    <location>
        <begin position="449"/>
        <end position="779"/>
    </location>
</feature>
<keyword evidence="1" id="KW-0493">Microtubule</keyword>
<name>K6UJQ5_PLACD</name>
<evidence type="ECO:0000256" key="2">
    <source>
        <dbReference type="ARBA" id="ARBA00022741"/>
    </source>
</evidence>
<keyword evidence="4" id="KW-0175">Coiled coil</keyword>
<dbReference type="GeneID" id="14692493"/>
<protein>
    <submittedName>
        <fullName evidence="9">Kinesin</fullName>
    </submittedName>
</protein>
<dbReference type="InterPro" id="IPR019821">
    <property type="entry name" value="Kinesin_motor_CS"/>
</dbReference>
<feature type="region of interest" description="Disordered" evidence="7">
    <location>
        <begin position="1249"/>
        <end position="1274"/>
    </location>
</feature>
<feature type="region of interest" description="Disordered" evidence="7">
    <location>
        <begin position="45"/>
        <end position="88"/>
    </location>
</feature>
<dbReference type="Pfam" id="PF00225">
    <property type="entry name" value="Kinesin"/>
    <property type="match status" value="1"/>
</dbReference>
<keyword evidence="2 6" id="KW-0547">Nucleotide-binding</keyword>
<dbReference type="PhylomeDB" id="K6UJQ5"/>
<dbReference type="GO" id="GO:0005874">
    <property type="term" value="C:microtubule"/>
    <property type="evidence" value="ECO:0007669"/>
    <property type="project" value="UniProtKB-KW"/>
</dbReference>
<dbReference type="OMA" id="ENQKECY"/>
<dbReference type="SUPFAM" id="SSF52540">
    <property type="entry name" value="P-loop containing nucleoside triphosphate hydrolases"/>
    <property type="match status" value="1"/>
</dbReference>
<dbReference type="Gene3D" id="3.40.850.10">
    <property type="entry name" value="Kinesin motor domain"/>
    <property type="match status" value="1"/>
</dbReference>